<dbReference type="Pfam" id="PF18735">
    <property type="entry name" value="HEPN_RiboL-PSP"/>
    <property type="match status" value="1"/>
</dbReference>
<feature type="domain" description="RiboL-PSP-HEPN" evidence="1">
    <location>
        <begin position="25"/>
        <end position="213"/>
    </location>
</feature>
<evidence type="ECO:0000259" key="1">
    <source>
        <dbReference type="Pfam" id="PF18735"/>
    </source>
</evidence>
<dbReference type="RefSeq" id="WP_331215250.1">
    <property type="nucleotide sequence ID" value="NZ_JAZGQK010000013.1"/>
</dbReference>
<name>A0ABU7RUD7_9ACTN</name>
<reference evidence="2 3" key="1">
    <citation type="submission" date="2024-01" db="EMBL/GenBank/DDBJ databases">
        <title>Genome insights into Plantactinospora sonchi sp. nov.</title>
        <authorList>
            <person name="Wang L."/>
        </authorList>
    </citation>
    <scope>NUCLEOTIDE SEQUENCE [LARGE SCALE GENOMIC DNA]</scope>
    <source>
        <strain evidence="2 3">NEAU-QY2</strain>
    </source>
</reference>
<gene>
    <name evidence="2" type="ORF">V1633_16645</name>
</gene>
<keyword evidence="3" id="KW-1185">Reference proteome</keyword>
<organism evidence="2 3">
    <name type="scientific">Plantactinospora sonchi</name>
    <dbReference type="NCBI Taxonomy" id="1544735"/>
    <lineage>
        <taxon>Bacteria</taxon>
        <taxon>Bacillati</taxon>
        <taxon>Actinomycetota</taxon>
        <taxon>Actinomycetes</taxon>
        <taxon>Micromonosporales</taxon>
        <taxon>Micromonosporaceae</taxon>
        <taxon>Plantactinospora</taxon>
    </lineage>
</organism>
<protein>
    <submittedName>
        <fullName evidence="2">HEPN domain-containing protein</fullName>
    </submittedName>
</protein>
<evidence type="ECO:0000313" key="3">
    <source>
        <dbReference type="Proteomes" id="UP001332243"/>
    </source>
</evidence>
<accession>A0ABU7RUD7</accession>
<sequence>MTMAYGQAHHTFLREAVPDIQRLIDLHTSETGAGRGRRRTDIQVVTRSAIVMTCASWEAFCEDLASEALRKIAIRTKDPADLPAEIKKTLKKSLLAEKDDLAIWSIAGRGWKDQLKLRADMIVADEDRSLNTPKHRQVKSFFRENVGIGDITQCWSWVRCQPDTACRKLDEFVALRGSIAHRRAPAGSVYKREAVSSLDLVQRLASCTAKQVDEFLAKTTGRGLIRRDINA</sequence>
<evidence type="ECO:0000313" key="2">
    <source>
        <dbReference type="EMBL" id="MEE6260122.1"/>
    </source>
</evidence>
<dbReference type="Proteomes" id="UP001332243">
    <property type="component" value="Unassembled WGS sequence"/>
</dbReference>
<comment type="caution">
    <text evidence="2">The sequence shown here is derived from an EMBL/GenBank/DDBJ whole genome shotgun (WGS) entry which is preliminary data.</text>
</comment>
<dbReference type="InterPro" id="IPR041519">
    <property type="entry name" value="HEPN_RiboL-PSP"/>
</dbReference>
<proteinExistence type="predicted"/>
<dbReference type="EMBL" id="JAZGQK010000013">
    <property type="protein sequence ID" value="MEE6260122.1"/>
    <property type="molecule type" value="Genomic_DNA"/>
</dbReference>